<comment type="caution">
    <text evidence="1">The sequence shown here is derived from an EMBL/GenBank/DDBJ whole genome shotgun (WGS) entry which is preliminary data.</text>
</comment>
<accession>A0A2W5WQT3</accession>
<proteinExistence type="predicted"/>
<dbReference type="EMBL" id="QFQZ01000006">
    <property type="protein sequence ID" value="PZR36498.1"/>
    <property type="molecule type" value="Genomic_DNA"/>
</dbReference>
<evidence type="ECO:0000313" key="1">
    <source>
        <dbReference type="EMBL" id="PZR36498.1"/>
    </source>
</evidence>
<evidence type="ECO:0000313" key="2">
    <source>
        <dbReference type="Proteomes" id="UP000249393"/>
    </source>
</evidence>
<reference evidence="1 2" key="1">
    <citation type="submission" date="2017-08" db="EMBL/GenBank/DDBJ databases">
        <title>Infants hospitalized years apart are colonized by the same room-sourced microbial strains.</title>
        <authorList>
            <person name="Brooks B."/>
            <person name="Olm M.R."/>
            <person name="Firek B.A."/>
            <person name="Baker R."/>
            <person name="Thomas B.C."/>
            <person name="Morowitz M.J."/>
            <person name="Banfield J.F."/>
        </authorList>
    </citation>
    <scope>NUCLEOTIDE SEQUENCE [LARGE SCALE GENOMIC DNA]</scope>
    <source>
        <strain evidence="1">S2_003_000_R2_4</strain>
    </source>
</reference>
<protein>
    <submittedName>
        <fullName evidence="1">Uncharacterized protein</fullName>
    </submittedName>
</protein>
<dbReference type="AlphaFoldDB" id="A0A2W5WQT3"/>
<gene>
    <name evidence="1" type="ORF">DI526_03415</name>
</gene>
<name>A0A2W5WQT3_9CAUL</name>
<organism evidence="1 2">
    <name type="scientific">Caulobacter segnis</name>
    <dbReference type="NCBI Taxonomy" id="88688"/>
    <lineage>
        <taxon>Bacteria</taxon>
        <taxon>Pseudomonadati</taxon>
        <taxon>Pseudomonadota</taxon>
        <taxon>Alphaproteobacteria</taxon>
        <taxon>Caulobacterales</taxon>
        <taxon>Caulobacteraceae</taxon>
        <taxon>Caulobacter</taxon>
    </lineage>
</organism>
<dbReference type="Proteomes" id="UP000249393">
    <property type="component" value="Unassembled WGS sequence"/>
</dbReference>
<sequence length="61" mass="6959">MTVVQMRPEHVSVQPVGADLWWVAWVCDQGAALYVTDPSSFDSALTEAYEWELPVFIDRMN</sequence>